<protein>
    <submittedName>
        <fullName evidence="3">YitH acetyltransferase (GNAT) domain-containing protein</fullName>
    </submittedName>
</protein>
<dbReference type="WBParaSite" id="sdigi.contig124.g4807.t1">
    <property type="protein sequence ID" value="sdigi.contig124.g4807.t1"/>
    <property type="gene ID" value="sdigi.contig124.g4807"/>
</dbReference>
<dbReference type="Gene3D" id="3.40.630.90">
    <property type="match status" value="1"/>
</dbReference>
<dbReference type="Pfam" id="PF24524">
    <property type="entry name" value="DUF7596"/>
    <property type="match status" value="1"/>
</dbReference>
<feature type="domain" description="DUF7596" evidence="1">
    <location>
        <begin position="12"/>
        <end position="155"/>
    </location>
</feature>
<dbReference type="PANTHER" id="PTHR47237">
    <property type="entry name" value="SLL0310 PROTEIN"/>
    <property type="match status" value="1"/>
</dbReference>
<evidence type="ECO:0000259" key="1">
    <source>
        <dbReference type="Pfam" id="PF24524"/>
    </source>
</evidence>
<organism evidence="2 3">
    <name type="scientific">Setaria digitata</name>
    <dbReference type="NCBI Taxonomy" id="48799"/>
    <lineage>
        <taxon>Eukaryota</taxon>
        <taxon>Metazoa</taxon>
        <taxon>Ecdysozoa</taxon>
        <taxon>Nematoda</taxon>
        <taxon>Chromadorea</taxon>
        <taxon>Rhabditida</taxon>
        <taxon>Spirurina</taxon>
        <taxon>Spiruromorpha</taxon>
        <taxon>Filarioidea</taxon>
        <taxon>Setariidae</taxon>
        <taxon>Setaria</taxon>
    </lineage>
</organism>
<proteinExistence type="predicted"/>
<dbReference type="InterPro" id="IPR052729">
    <property type="entry name" value="Acyl/Acetyltrans_Enzymes"/>
</dbReference>
<reference evidence="3" key="1">
    <citation type="submission" date="2022-11" db="UniProtKB">
        <authorList>
            <consortium name="WormBaseParasite"/>
        </authorList>
    </citation>
    <scope>IDENTIFICATION</scope>
</reference>
<evidence type="ECO:0000313" key="3">
    <source>
        <dbReference type="WBParaSite" id="sdigi.contig124.g4807.t1"/>
    </source>
</evidence>
<dbReference type="PANTHER" id="PTHR47237:SF1">
    <property type="entry name" value="SLL0310 PROTEIN"/>
    <property type="match status" value="1"/>
</dbReference>
<sequence>MGWNTILNRTLSNDVELLNQLNNIPESKSAFVRNSDGTLSGYISMISCSANQAYCMSVRIDQSIGGKFISIEPTDDSDTFQITDVQDEAEDMSLQPIFIQVFHNPNGRLALQHLVDQAAERILGRINLDMKKNVTVDLTDSDDLNVWRDKAGFVIRDKMKLCELTVNKNEFQKTLETAENIKISEFDGSQMEKIVRFDKAVSSGDRSTFLKYLFKDANVLTAESEEISAVAGYGVFCEDRILAVYAESKQIAHAIMQEILRKINYDEVTLCTMQNHWSVESKPIIHCRQITRLHTRALPTGIMWDRIFVLNLGMNLI</sequence>
<evidence type="ECO:0000313" key="2">
    <source>
        <dbReference type="Proteomes" id="UP000887581"/>
    </source>
</evidence>
<name>A0A915PIK5_9BILA</name>
<dbReference type="AlphaFoldDB" id="A0A915PIK5"/>
<dbReference type="InterPro" id="IPR056017">
    <property type="entry name" value="DUF7596"/>
</dbReference>
<accession>A0A915PIK5</accession>
<dbReference type="Proteomes" id="UP000887581">
    <property type="component" value="Unplaced"/>
</dbReference>
<keyword evidence="2" id="KW-1185">Reference proteome</keyword>